<name>A0A0F9L5Q9_9ZZZZ</name>
<sequence>MSNLRRSICKSLVGLCAFLFIISLLVSQVSNAVAAEGGACPKKQNEKLYWCLECKEIFTWNECGNLKYMWEFKGKQHSGEVASHKMVPSWACLRTEYHCIRDGKKWSSNPDGIFCEGSKICLPYNPGACEICNDDLAPKKSRAKLNFKCTGCGKEFDEPGVGYEIDQKKEYAEHLLSFGNCKDCGVPLETVCKQSGTCPHIPSF</sequence>
<comment type="caution">
    <text evidence="1">The sequence shown here is derived from an EMBL/GenBank/DDBJ whole genome shotgun (WGS) entry which is preliminary data.</text>
</comment>
<dbReference type="EMBL" id="LAZR01006711">
    <property type="protein sequence ID" value="KKM90164.1"/>
    <property type="molecule type" value="Genomic_DNA"/>
</dbReference>
<evidence type="ECO:0000313" key="1">
    <source>
        <dbReference type="EMBL" id="KKM90164.1"/>
    </source>
</evidence>
<gene>
    <name evidence="1" type="ORF">LCGC14_1241380</name>
</gene>
<organism evidence="1">
    <name type="scientific">marine sediment metagenome</name>
    <dbReference type="NCBI Taxonomy" id="412755"/>
    <lineage>
        <taxon>unclassified sequences</taxon>
        <taxon>metagenomes</taxon>
        <taxon>ecological metagenomes</taxon>
    </lineage>
</organism>
<dbReference type="AlphaFoldDB" id="A0A0F9L5Q9"/>
<reference evidence="1" key="1">
    <citation type="journal article" date="2015" name="Nature">
        <title>Complex archaea that bridge the gap between prokaryotes and eukaryotes.</title>
        <authorList>
            <person name="Spang A."/>
            <person name="Saw J.H."/>
            <person name="Jorgensen S.L."/>
            <person name="Zaremba-Niedzwiedzka K."/>
            <person name="Martijn J."/>
            <person name="Lind A.E."/>
            <person name="van Eijk R."/>
            <person name="Schleper C."/>
            <person name="Guy L."/>
            <person name="Ettema T.J."/>
        </authorList>
    </citation>
    <scope>NUCLEOTIDE SEQUENCE</scope>
</reference>
<accession>A0A0F9L5Q9</accession>
<protein>
    <submittedName>
        <fullName evidence="1">Uncharacterized protein</fullName>
    </submittedName>
</protein>
<proteinExistence type="predicted"/>